<protein>
    <submittedName>
        <fullName evidence="1">Uncharacterized protein</fullName>
    </submittedName>
</protein>
<name>A0A086A2Y5_9FLAO</name>
<sequence length="99" mass="11506">MKKMFELPFLMLVHHQSIDLEAIPNPPDLENNMAEKYMKKYLVLYKELAVAVYNNDEESIKSLRSHVSKISSEGVKIQMKLDGKDTSKIAGWLIELYNY</sequence>
<evidence type="ECO:0000313" key="1">
    <source>
        <dbReference type="EMBL" id="KFF11049.1"/>
    </source>
</evidence>
<gene>
    <name evidence="1" type="ORF">IW15_17970</name>
</gene>
<organism evidence="1 2">
    <name type="scientific">Chryseobacterium soli</name>
    <dbReference type="NCBI Taxonomy" id="445961"/>
    <lineage>
        <taxon>Bacteria</taxon>
        <taxon>Pseudomonadati</taxon>
        <taxon>Bacteroidota</taxon>
        <taxon>Flavobacteriia</taxon>
        <taxon>Flavobacteriales</taxon>
        <taxon>Weeksellaceae</taxon>
        <taxon>Chryseobacterium group</taxon>
        <taxon>Chryseobacterium</taxon>
    </lineage>
</organism>
<dbReference type="Proteomes" id="UP000028705">
    <property type="component" value="Unassembled WGS sequence"/>
</dbReference>
<comment type="caution">
    <text evidence="1">The sequence shown here is derived from an EMBL/GenBank/DDBJ whole genome shotgun (WGS) entry which is preliminary data.</text>
</comment>
<dbReference type="EMBL" id="JPRH01000008">
    <property type="protein sequence ID" value="KFF11049.1"/>
    <property type="molecule type" value="Genomic_DNA"/>
</dbReference>
<dbReference type="STRING" id="445961.IW15_17970"/>
<evidence type="ECO:0000313" key="2">
    <source>
        <dbReference type="Proteomes" id="UP000028705"/>
    </source>
</evidence>
<dbReference type="AlphaFoldDB" id="A0A086A2Y5"/>
<accession>A0A086A2Y5</accession>
<keyword evidence="2" id="KW-1185">Reference proteome</keyword>
<dbReference type="RefSeq" id="WP_034713900.1">
    <property type="nucleotide sequence ID" value="NZ_JPRH01000008.1"/>
</dbReference>
<reference evidence="1 2" key="1">
    <citation type="submission" date="2014-07" db="EMBL/GenBank/DDBJ databases">
        <title>Genome of Chryseobacterium soli DSM 19298.</title>
        <authorList>
            <person name="Stropko S.J."/>
            <person name="Pipes S.E."/>
            <person name="Newman J."/>
        </authorList>
    </citation>
    <scope>NUCLEOTIDE SEQUENCE [LARGE SCALE GENOMIC DNA]</scope>
    <source>
        <strain evidence="1 2">DSM 19298</strain>
    </source>
</reference>
<proteinExistence type="predicted"/>